<keyword evidence="2" id="KW-1185">Reference proteome</keyword>
<reference evidence="1" key="1">
    <citation type="submission" date="2022-11" db="EMBL/GenBank/DDBJ databases">
        <authorList>
            <person name="Scott C."/>
            <person name="Bruce N."/>
        </authorList>
    </citation>
    <scope>NUCLEOTIDE SEQUENCE</scope>
</reference>
<protein>
    <submittedName>
        <fullName evidence="1">Uncharacterized protein</fullName>
    </submittedName>
</protein>
<comment type="caution">
    <text evidence="1">The sequence shown here is derived from an EMBL/GenBank/DDBJ whole genome shotgun (WGS) entry which is preliminary data.</text>
</comment>
<name>A0A9P1HCW9_9PEZI</name>
<dbReference type="OrthoDB" id="194775at2759"/>
<dbReference type="EMBL" id="CALLCH030000021">
    <property type="protein sequence ID" value="CAI4220277.1"/>
    <property type="molecule type" value="Genomic_DNA"/>
</dbReference>
<evidence type="ECO:0000313" key="2">
    <source>
        <dbReference type="Proteomes" id="UP000838763"/>
    </source>
</evidence>
<dbReference type="AlphaFoldDB" id="A0A9P1HCW9"/>
<feature type="non-terminal residue" evidence="1">
    <location>
        <position position="1"/>
    </location>
</feature>
<dbReference type="InterPro" id="IPR038397">
    <property type="entry name" value="TBCC_N_sf"/>
</dbReference>
<organism evidence="1 2">
    <name type="scientific">Parascedosporium putredinis</name>
    <dbReference type="NCBI Taxonomy" id="1442378"/>
    <lineage>
        <taxon>Eukaryota</taxon>
        <taxon>Fungi</taxon>
        <taxon>Dikarya</taxon>
        <taxon>Ascomycota</taxon>
        <taxon>Pezizomycotina</taxon>
        <taxon>Sordariomycetes</taxon>
        <taxon>Hypocreomycetidae</taxon>
        <taxon>Microascales</taxon>
        <taxon>Microascaceae</taxon>
        <taxon>Parascedosporium</taxon>
    </lineage>
</organism>
<accession>A0A9P1HCW9</accession>
<sequence>LDTHIAQLSSAPSRQDAIDEVRLGISRLLNELADATEYLPTYDQKSYSE</sequence>
<proteinExistence type="predicted"/>
<dbReference type="Gene3D" id="1.20.58.1250">
    <property type="entry name" value="Tubulin Binding Cofactor C, N-terminal domain"/>
    <property type="match status" value="1"/>
</dbReference>
<dbReference type="Proteomes" id="UP000838763">
    <property type="component" value="Unassembled WGS sequence"/>
</dbReference>
<gene>
    <name evidence="1" type="ORF">PPNO1_LOCUS9811</name>
</gene>
<evidence type="ECO:0000313" key="1">
    <source>
        <dbReference type="EMBL" id="CAI4220277.1"/>
    </source>
</evidence>
<feature type="non-terminal residue" evidence="1">
    <location>
        <position position="49"/>
    </location>
</feature>